<dbReference type="HOGENOM" id="CLU_1035839_0_0_1"/>
<dbReference type="OrthoDB" id="10407264at2759"/>
<dbReference type="Gramene" id="ABO95351">
    <property type="protein sequence ID" value="ABO95351"/>
    <property type="gene ID" value="OSTLU_24296"/>
</dbReference>
<dbReference type="GeneID" id="5000929"/>
<evidence type="ECO:0000313" key="1">
    <source>
        <dbReference type="EMBL" id="ABO95351.1"/>
    </source>
</evidence>
<dbReference type="KEGG" id="olu:OSTLU_24296"/>
<dbReference type="EMBL" id="CP000583">
    <property type="protein sequence ID" value="ABO95351.1"/>
    <property type="molecule type" value="Genomic_DNA"/>
</dbReference>
<dbReference type="Proteomes" id="UP000001568">
    <property type="component" value="Chromosome 3"/>
</dbReference>
<accession>A4RV14</accession>
<sequence length="269" mass="28512">MSEDERGSLLRAADDASLRLDVASEGEGREHQNRGSTARRTIGALSGALVASLALNGAQYARGRGWTSSEAALGSSRFALAAPRGLTRDAHLDACGHASKFSLMCVGEREERGSWRSIAMLGQEPMQQFGQEMAADAAAMAQSGAVDLAAAAHAQVPASGATRYCRKDTWLLSCLFYKANINDEATDWKHVKEECDGEFECDGVNKYWTSDLWHIGSSGNANGCDASLADGTGTDASAFYKEGSAGWRQYGPDGGDGSCKVVNSWGNPE</sequence>
<keyword evidence="2" id="KW-1185">Reference proteome</keyword>
<protein>
    <submittedName>
        <fullName evidence="1">Uncharacterized protein</fullName>
    </submittedName>
</protein>
<organism evidence="1 2">
    <name type="scientific">Ostreococcus lucimarinus (strain CCE9901)</name>
    <dbReference type="NCBI Taxonomy" id="436017"/>
    <lineage>
        <taxon>Eukaryota</taxon>
        <taxon>Viridiplantae</taxon>
        <taxon>Chlorophyta</taxon>
        <taxon>Mamiellophyceae</taxon>
        <taxon>Mamiellales</taxon>
        <taxon>Bathycoccaceae</taxon>
        <taxon>Ostreococcus</taxon>
    </lineage>
</organism>
<dbReference type="RefSeq" id="XP_001417058.1">
    <property type="nucleotide sequence ID" value="XM_001417021.1"/>
</dbReference>
<dbReference type="OMA" id="NDEATDW"/>
<dbReference type="AlphaFoldDB" id="A4RV14"/>
<reference evidence="1 2" key="1">
    <citation type="journal article" date="2007" name="Proc. Natl. Acad. Sci. U.S.A.">
        <title>The tiny eukaryote Ostreococcus provides genomic insights into the paradox of plankton speciation.</title>
        <authorList>
            <person name="Palenik B."/>
            <person name="Grimwood J."/>
            <person name="Aerts A."/>
            <person name="Rouze P."/>
            <person name="Salamov A."/>
            <person name="Putnam N."/>
            <person name="Dupont C."/>
            <person name="Jorgensen R."/>
            <person name="Derelle E."/>
            <person name="Rombauts S."/>
            <person name="Zhou K."/>
            <person name="Otillar R."/>
            <person name="Merchant S.S."/>
            <person name="Podell S."/>
            <person name="Gaasterland T."/>
            <person name="Napoli C."/>
            <person name="Gendler K."/>
            <person name="Manuell A."/>
            <person name="Tai V."/>
            <person name="Vallon O."/>
            <person name="Piganeau G."/>
            <person name="Jancek S."/>
            <person name="Heijde M."/>
            <person name="Jabbari K."/>
            <person name="Bowler C."/>
            <person name="Lohr M."/>
            <person name="Robbens S."/>
            <person name="Werner G."/>
            <person name="Dubchak I."/>
            <person name="Pazour G.J."/>
            <person name="Ren Q."/>
            <person name="Paulsen I."/>
            <person name="Delwiche C."/>
            <person name="Schmutz J."/>
            <person name="Rokhsar D."/>
            <person name="Van de Peer Y."/>
            <person name="Moreau H."/>
            <person name="Grigoriev I.V."/>
        </authorList>
    </citation>
    <scope>NUCLEOTIDE SEQUENCE [LARGE SCALE GENOMIC DNA]</scope>
    <source>
        <strain evidence="1 2">CCE9901</strain>
    </source>
</reference>
<gene>
    <name evidence="1" type="ORF">OSTLU_24296</name>
</gene>
<proteinExistence type="predicted"/>
<evidence type="ECO:0000313" key="2">
    <source>
        <dbReference type="Proteomes" id="UP000001568"/>
    </source>
</evidence>
<name>A4RV14_OSTLU</name>